<comment type="similarity">
    <text evidence="1">Belongs to the class I-like SAM-binding methyltransferase superfamily. RNA methyltransferase RlmE family.</text>
</comment>
<dbReference type="InterPro" id="IPR029063">
    <property type="entry name" value="SAM-dependent_MTases_sf"/>
</dbReference>
<dbReference type="AlphaFoldDB" id="A0A4Z1PJL6"/>
<dbReference type="Pfam" id="PF01728">
    <property type="entry name" value="FtsJ"/>
    <property type="match status" value="1"/>
</dbReference>
<dbReference type="SUPFAM" id="SSF53335">
    <property type="entry name" value="S-adenosyl-L-methionine-dependent methyltransferases"/>
    <property type="match status" value="1"/>
</dbReference>
<name>A0A4Z1PJL6_9PEZI</name>
<keyword evidence="9" id="KW-1185">Reference proteome</keyword>
<dbReference type="EMBL" id="SNSC02000008">
    <property type="protein sequence ID" value="TID22372.1"/>
    <property type="molecule type" value="Genomic_DNA"/>
</dbReference>
<evidence type="ECO:0000256" key="3">
    <source>
        <dbReference type="ARBA" id="ARBA00022603"/>
    </source>
</evidence>
<dbReference type="GO" id="GO:0005739">
    <property type="term" value="C:mitochondrion"/>
    <property type="evidence" value="ECO:0007669"/>
    <property type="project" value="TreeGrafter"/>
</dbReference>
<evidence type="ECO:0000256" key="2">
    <source>
        <dbReference type="ARBA" id="ARBA00022552"/>
    </source>
</evidence>
<dbReference type="STRING" id="86259.A0A4Z1PJL6"/>
<feature type="domain" description="Ribosomal RNA methyltransferase FtsJ" evidence="7">
    <location>
        <begin position="26"/>
        <end position="276"/>
    </location>
</feature>
<comment type="caution">
    <text evidence="8">The sequence shown here is derived from an EMBL/GenBank/DDBJ whole genome shotgun (WGS) entry which is preliminary data.</text>
</comment>
<evidence type="ECO:0000256" key="4">
    <source>
        <dbReference type="ARBA" id="ARBA00022679"/>
    </source>
</evidence>
<keyword evidence="5" id="KW-0949">S-adenosyl-L-methionine</keyword>
<dbReference type="OrthoDB" id="20105at2759"/>
<evidence type="ECO:0000256" key="6">
    <source>
        <dbReference type="ARBA" id="ARBA00041184"/>
    </source>
</evidence>
<evidence type="ECO:0000256" key="5">
    <source>
        <dbReference type="ARBA" id="ARBA00022691"/>
    </source>
</evidence>
<dbReference type="PANTHER" id="PTHR10920:SF18">
    <property type="entry name" value="RRNA METHYLTRANSFERASE 2, MITOCHONDRIAL"/>
    <property type="match status" value="1"/>
</dbReference>
<dbReference type="InterPro" id="IPR050082">
    <property type="entry name" value="RNA_methyltr_RlmE"/>
</dbReference>
<dbReference type="Proteomes" id="UP000298493">
    <property type="component" value="Unassembled WGS sequence"/>
</dbReference>
<dbReference type="GO" id="GO:0008650">
    <property type="term" value="F:rRNA (uridine-2'-O-)-methyltransferase activity"/>
    <property type="evidence" value="ECO:0007669"/>
    <property type="project" value="TreeGrafter"/>
</dbReference>
<protein>
    <recommendedName>
        <fullName evidence="6">rRNA methyltransferase 2, mitochondrial</fullName>
    </recommendedName>
</protein>
<dbReference type="InterPro" id="IPR002877">
    <property type="entry name" value="RNA_MeTrfase_FtsJ_dom"/>
</dbReference>
<keyword evidence="2" id="KW-0698">rRNA processing</keyword>
<keyword evidence="4" id="KW-0808">Transferase</keyword>
<gene>
    <name evidence="8" type="ORF">E6O75_ATG11166</name>
</gene>
<reference evidence="8 9" key="1">
    <citation type="submission" date="2019-04" db="EMBL/GenBank/DDBJ databases">
        <title>High contiguity whole genome sequence and gene annotation resource for two Venturia nashicola isolates.</title>
        <authorList>
            <person name="Prokchorchik M."/>
            <person name="Won K."/>
            <person name="Lee Y."/>
            <person name="Choi E.D."/>
            <person name="Segonzac C."/>
            <person name="Sohn K.H."/>
        </authorList>
    </citation>
    <scope>NUCLEOTIDE SEQUENCE [LARGE SCALE GENOMIC DNA]</scope>
    <source>
        <strain evidence="8 9">PRI2</strain>
    </source>
</reference>
<evidence type="ECO:0000313" key="9">
    <source>
        <dbReference type="Proteomes" id="UP000298493"/>
    </source>
</evidence>
<dbReference type="PANTHER" id="PTHR10920">
    <property type="entry name" value="RIBOSOMAL RNA METHYLTRANSFERASE"/>
    <property type="match status" value="1"/>
</dbReference>
<evidence type="ECO:0000259" key="7">
    <source>
        <dbReference type="Pfam" id="PF01728"/>
    </source>
</evidence>
<organism evidence="8 9">
    <name type="scientific">Venturia nashicola</name>
    <dbReference type="NCBI Taxonomy" id="86259"/>
    <lineage>
        <taxon>Eukaryota</taxon>
        <taxon>Fungi</taxon>
        <taxon>Dikarya</taxon>
        <taxon>Ascomycota</taxon>
        <taxon>Pezizomycotina</taxon>
        <taxon>Dothideomycetes</taxon>
        <taxon>Pleosporomycetidae</taxon>
        <taxon>Venturiales</taxon>
        <taxon>Venturiaceae</taxon>
        <taxon>Venturia</taxon>
    </lineage>
</organism>
<evidence type="ECO:0000256" key="1">
    <source>
        <dbReference type="ARBA" id="ARBA00009258"/>
    </source>
</evidence>
<evidence type="ECO:0000313" key="8">
    <source>
        <dbReference type="EMBL" id="TID22372.1"/>
    </source>
</evidence>
<keyword evidence="3" id="KW-0489">Methyltransferase</keyword>
<proteinExistence type="inferred from homology"/>
<sequence>MLPPLPQPAGNHANPEIGFPERQESKISEKYHIFSSSQTVVDLGYAPGSWSQVAITKTAPNGRVLGIDILPVQPPKGVSTIQGNFLSPAVQEEVRAYVQDPTRGRLKKRSIVSQTDDEAEDELEVEELEEAERSYLESERHARLDTFTDRTPIGEKEGGEVKKLSLKQRDVEKGRVVDVVLSDMSAPWEQTTALWVKSVSNPYHRMMNTSGISFKDHAGSMDLCMAALTFCFDTLRTGGHFVCKYYQGKEEKDLELRLKKLFEKVYREKPESSRNSLYSSDAFNIAI</sequence>
<dbReference type="Gene3D" id="3.40.50.150">
    <property type="entry name" value="Vaccinia Virus protein VP39"/>
    <property type="match status" value="1"/>
</dbReference>
<accession>A0A4Z1PJL6</accession>